<evidence type="ECO:0000256" key="2">
    <source>
        <dbReference type="ARBA" id="ARBA00022692"/>
    </source>
</evidence>
<keyword evidence="1" id="KW-1003">Cell membrane</keyword>
<gene>
    <name evidence="6" type="ORF">GCM10023338_17330</name>
</gene>
<protein>
    <recommendedName>
        <fullName evidence="8">DUF1656 domain-containing protein</fullName>
    </recommendedName>
</protein>
<evidence type="ECO:0000313" key="6">
    <source>
        <dbReference type="EMBL" id="GAA5101414.1"/>
    </source>
</evidence>
<evidence type="ECO:0000256" key="4">
    <source>
        <dbReference type="ARBA" id="ARBA00023136"/>
    </source>
</evidence>
<feature type="transmembrane region" description="Helical" evidence="5">
    <location>
        <begin position="50"/>
        <end position="67"/>
    </location>
</feature>
<evidence type="ECO:0008006" key="8">
    <source>
        <dbReference type="Google" id="ProtNLM"/>
    </source>
</evidence>
<accession>A0ABP9MT85</accession>
<feature type="transmembrane region" description="Helical" evidence="5">
    <location>
        <begin position="6"/>
        <end position="29"/>
    </location>
</feature>
<dbReference type="EMBL" id="BAABKE010000005">
    <property type="protein sequence ID" value="GAA5101414.1"/>
    <property type="molecule type" value="Genomic_DNA"/>
</dbReference>
<dbReference type="RefSeq" id="WP_077925702.1">
    <property type="nucleotide sequence ID" value="NZ_BAABKE010000005.1"/>
</dbReference>
<name>A0ABP9MT85_9GAMM</name>
<dbReference type="Proteomes" id="UP001500631">
    <property type="component" value="Unassembled WGS sequence"/>
</dbReference>
<reference evidence="7" key="1">
    <citation type="journal article" date="2019" name="Int. J. Syst. Evol. Microbiol.">
        <title>The Global Catalogue of Microorganisms (GCM) 10K type strain sequencing project: providing services to taxonomists for standard genome sequencing and annotation.</title>
        <authorList>
            <consortium name="The Broad Institute Genomics Platform"/>
            <consortium name="The Broad Institute Genome Sequencing Center for Infectious Disease"/>
            <person name="Wu L."/>
            <person name="Ma J."/>
        </authorList>
    </citation>
    <scope>NUCLEOTIDE SEQUENCE [LARGE SCALE GENOMIC DNA]</scope>
    <source>
        <strain evidence="7">JCM 18424</strain>
    </source>
</reference>
<keyword evidence="3 5" id="KW-1133">Transmembrane helix</keyword>
<dbReference type="Pfam" id="PF07869">
    <property type="entry name" value="DUF1656"/>
    <property type="match status" value="1"/>
</dbReference>
<evidence type="ECO:0000313" key="7">
    <source>
        <dbReference type="Proteomes" id="UP001500631"/>
    </source>
</evidence>
<keyword evidence="7" id="KW-1185">Reference proteome</keyword>
<evidence type="ECO:0000256" key="1">
    <source>
        <dbReference type="ARBA" id="ARBA00022475"/>
    </source>
</evidence>
<keyword evidence="4 5" id="KW-0472">Membrane</keyword>
<sequence length="69" mass="8154">MHDVVFGSLVFLPGIIRVLILAFFMWLLIRGFYRKKLYSSNIWHPNLVDISVYFVALYISHLIVLWIQG</sequence>
<comment type="caution">
    <text evidence="6">The sequence shown here is derived from an EMBL/GenBank/DDBJ whole genome shotgun (WGS) entry which is preliminary data.</text>
</comment>
<evidence type="ECO:0000256" key="5">
    <source>
        <dbReference type="SAM" id="Phobius"/>
    </source>
</evidence>
<proteinExistence type="predicted"/>
<keyword evidence="2 5" id="KW-0812">Transmembrane</keyword>
<dbReference type="InterPro" id="IPR012451">
    <property type="entry name" value="DUF1656"/>
</dbReference>
<evidence type="ECO:0000256" key="3">
    <source>
        <dbReference type="ARBA" id="ARBA00022989"/>
    </source>
</evidence>
<organism evidence="6 7">
    <name type="scientific">Wohlfahrtiimonas larvae</name>
    <dbReference type="NCBI Taxonomy" id="1157986"/>
    <lineage>
        <taxon>Bacteria</taxon>
        <taxon>Pseudomonadati</taxon>
        <taxon>Pseudomonadota</taxon>
        <taxon>Gammaproteobacteria</taxon>
        <taxon>Cardiobacteriales</taxon>
        <taxon>Ignatzschineriaceae</taxon>
        <taxon>Wohlfahrtiimonas</taxon>
    </lineage>
</organism>